<name>A0A5B7F9Z2_PORTR</name>
<dbReference type="Proteomes" id="UP000324222">
    <property type="component" value="Unassembled WGS sequence"/>
</dbReference>
<dbReference type="AlphaFoldDB" id="A0A5B7F9Z2"/>
<evidence type="ECO:0000313" key="2">
    <source>
        <dbReference type="Proteomes" id="UP000324222"/>
    </source>
</evidence>
<protein>
    <submittedName>
        <fullName evidence="1">Uncharacterized protein</fullName>
    </submittedName>
</protein>
<keyword evidence="2" id="KW-1185">Reference proteome</keyword>
<sequence>MCDIPTEPNVVQEVNRKLQWKGARGKNLGYVGSVYVLTVATPLYGSRMPKLSEIPESRVPILTRSRSRRLSMAVDCSARVENLTQRSRSC</sequence>
<organism evidence="1 2">
    <name type="scientific">Portunus trituberculatus</name>
    <name type="common">Swimming crab</name>
    <name type="synonym">Neptunus trituberculatus</name>
    <dbReference type="NCBI Taxonomy" id="210409"/>
    <lineage>
        <taxon>Eukaryota</taxon>
        <taxon>Metazoa</taxon>
        <taxon>Ecdysozoa</taxon>
        <taxon>Arthropoda</taxon>
        <taxon>Crustacea</taxon>
        <taxon>Multicrustacea</taxon>
        <taxon>Malacostraca</taxon>
        <taxon>Eumalacostraca</taxon>
        <taxon>Eucarida</taxon>
        <taxon>Decapoda</taxon>
        <taxon>Pleocyemata</taxon>
        <taxon>Brachyura</taxon>
        <taxon>Eubrachyura</taxon>
        <taxon>Portunoidea</taxon>
        <taxon>Portunidae</taxon>
        <taxon>Portuninae</taxon>
        <taxon>Portunus</taxon>
    </lineage>
</organism>
<gene>
    <name evidence="1" type="ORF">E2C01_035730</name>
</gene>
<comment type="caution">
    <text evidence="1">The sequence shown here is derived from an EMBL/GenBank/DDBJ whole genome shotgun (WGS) entry which is preliminary data.</text>
</comment>
<evidence type="ECO:0000313" key="1">
    <source>
        <dbReference type="EMBL" id="MPC42116.1"/>
    </source>
</evidence>
<reference evidence="1 2" key="1">
    <citation type="submission" date="2019-05" db="EMBL/GenBank/DDBJ databases">
        <title>Another draft genome of Portunus trituberculatus and its Hox gene families provides insights of decapod evolution.</title>
        <authorList>
            <person name="Jeong J.-H."/>
            <person name="Song I."/>
            <person name="Kim S."/>
            <person name="Choi T."/>
            <person name="Kim D."/>
            <person name="Ryu S."/>
            <person name="Kim W."/>
        </authorList>
    </citation>
    <scope>NUCLEOTIDE SEQUENCE [LARGE SCALE GENOMIC DNA]</scope>
    <source>
        <tissue evidence="1">Muscle</tissue>
    </source>
</reference>
<proteinExistence type="predicted"/>
<accession>A0A5B7F9Z2</accession>
<dbReference type="EMBL" id="VSRR010005315">
    <property type="protein sequence ID" value="MPC42116.1"/>
    <property type="molecule type" value="Genomic_DNA"/>
</dbReference>